<keyword evidence="2" id="KW-1185">Reference proteome</keyword>
<sequence>MAADITSLPIVDYSRLKNPDTKTKELKTLQHALFGIRFLYLINTEVAVSAHPTLRILPNLFALPIEKKEAVAMVKSPAFVGYTKLGAETTAGATDMREQFDFGTIDEQLWKEGEPQWRRMEGPSEYPDYPGCEALLRRYLNEMTQLSNEFLGYVGESLSLPNDVFNPFLHTMHRLKLVKYPPSKPGSVGVGPHKDSTGLFTFLSQDSVGGLQVLSKSGEWIDAPPIEGSFVINVQQGFEAITGGVCPATTHRVVAPTSTTRYSIPFFQGIDPSLTLDALKSAAAHIVSKVPVSDNAKKRAVDVPSEYLSPLYSCLGEAYLRNRVISHPDVGQKWYPDLYTKYSQQKLV</sequence>
<comment type="caution">
    <text evidence="1">The sequence shown here is derived from an EMBL/GenBank/DDBJ whole genome shotgun (WGS) entry which is preliminary data.</text>
</comment>
<gene>
    <name evidence="1" type="ORF">NM208_g8129</name>
</gene>
<organism evidence="1 2">
    <name type="scientific">Fusarium decemcellulare</name>
    <dbReference type="NCBI Taxonomy" id="57161"/>
    <lineage>
        <taxon>Eukaryota</taxon>
        <taxon>Fungi</taxon>
        <taxon>Dikarya</taxon>
        <taxon>Ascomycota</taxon>
        <taxon>Pezizomycotina</taxon>
        <taxon>Sordariomycetes</taxon>
        <taxon>Hypocreomycetidae</taxon>
        <taxon>Hypocreales</taxon>
        <taxon>Nectriaceae</taxon>
        <taxon>Fusarium</taxon>
        <taxon>Fusarium decemcellulare species complex</taxon>
    </lineage>
</organism>
<evidence type="ECO:0000313" key="2">
    <source>
        <dbReference type="Proteomes" id="UP001148629"/>
    </source>
</evidence>
<proteinExistence type="predicted"/>
<evidence type="ECO:0000313" key="1">
    <source>
        <dbReference type="EMBL" id="KAJ3533116.1"/>
    </source>
</evidence>
<name>A0ACC1S6F6_9HYPO</name>
<reference evidence="1" key="1">
    <citation type="submission" date="2022-08" db="EMBL/GenBank/DDBJ databases">
        <title>Genome Sequence of Fusarium decemcellulare.</title>
        <authorList>
            <person name="Buettner E."/>
        </authorList>
    </citation>
    <scope>NUCLEOTIDE SEQUENCE</scope>
    <source>
        <strain evidence="1">Babe19</strain>
    </source>
</reference>
<dbReference type="EMBL" id="JANRMS010000896">
    <property type="protein sequence ID" value="KAJ3533116.1"/>
    <property type="molecule type" value="Genomic_DNA"/>
</dbReference>
<protein>
    <submittedName>
        <fullName evidence="1">Uncharacterized protein</fullName>
    </submittedName>
</protein>
<accession>A0ACC1S6F6</accession>
<dbReference type="Proteomes" id="UP001148629">
    <property type="component" value="Unassembled WGS sequence"/>
</dbReference>